<evidence type="ECO:0000256" key="2">
    <source>
        <dbReference type="SAM" id="Phobius"/>
    </source>
</evidence>
<dbReference type="AlphaFoldDB" id="A0A1Y1ICC5"/>
<evidence type="ECO:0000313" key="4">
    <source>
        <dbReference type="EMBL" id="GAQ88624.1"/>
    </source>
</evidence>
<feature type="compositionally biased region" description="Polar residues" evidence="1">
    <location>
        <begin position="107"/>
        <end position="120"/>
    </location>
</feature>
<feature type="transmembrane region" description="Helical" evidence="2">
    <location>
        <begin position="67"/>
        <end position="86"/>
    </location>
</feature>
<gene>
    <name evidence="4" type="ORF">KFL_004450110</name>
</gene>
<keyword evidence="3" id="KW-0732">Signal</keyword>
<keyword evidence="2" id="KW-0472">Membrane</keyword>
<keyword evidence="2" id="KW-0812">Transmembrane</keyword>
<reference evidence="4 5" key="1">
    <citation type="journal article" date="2014" name="Nat. Commun.">
        <title>Klebsormidium flaccidum genome reveals primary factors for plant terrestrial adaptation.</title>
        <authorList>
            <person name="Hori K."/>
            <person name="Maruyama F."/>
            <person name="Fujisawa T."/>
            <person name="Togashi T."/>
            <person name="Yamamoto N."/>
            <person name="Seo M."/>
            <person name="Sato S."/>
            <person name="Yamada T."/>
            <person name="Mori H."/>
            <person name="Tajima N."/>
            <person name="Moriyama T."/>
            <person name="Ikeuchi M."/>
            <person name="Watanabe M."/>
            <person name="Wada H."/>
            <person name="Kobayashi K."/>
            <person name="Saito M."/>
            <person name="Masuda T."/>
            <person name="Sasaki-Sekimoto Y."/>
            <person name="Mashiguchi K."/>
            <person name="Awai K."/>
            <person name="Shimojima M."/>
            <person name="Masuda S."/>
            <person name="Iwai M."/>
            <person name="Nobusawa T."/>
            <person name="Narise T."/>
            <person name="Kondo S."/>
            <person name="Saito H."/>
            <person name="Sato R."/>
            <person name="Murakawa M."/>
            <person name="Ihara Y."/>
            <person name="Oshima-Yamada Y."/>
            <person name="Ohtaka K."/>
            <person name="Satoh M."/>
            <person name="Sonobe K."/>
            <person name="Ishii M."/>
            <person name="Ohtani R."/>
            <person name="Kanamori-Sato M."/>
            <person name="Honoki R."/>
            <person name="Miyazaki D."/>
            <person name="Mochizuki H."/>
            <person name="Umetsu J."/>
            <person name="Higashi K."/>
            <person name="Shibata D."/>
            <person name="Kamiya Y."/>
            <person name="Sato N."/>
            <person name="Nakamura Y."/>
            <person name="Tabata S."/>
            <person name="Ida S."/>
            <person name="Kurokawa K."/>
            <person name="Ohta H."/>
        </authorList>
    </citation>
    <scope>NUCLEOTIDE SEQUENCE [LARGE SCALE GENOMIC DNA]</scope>
    <source>
        <strain evidence="4 5">NIES-2285</strain>
    </source>
</reference>
<protein>
    <submittedName>
        <fullName evidence="4">Uncharacterized protein</fullName>
    </submittedName>
</protein>
<evidence type="ECO:0000256" key="1">
    <source>
        <dbReference type="SAM" id="MobiDB-lite"/>
    </source>
</evidence>
<name>A0A1Y1ICC5_KLENI</name>
<evidence type="ECO:0000256" key="3">
    <source>
        <dbReference type="SAM" id="SignalP"/>
    </source>
</evidence>
<keyword evidence="5" id="KW-1185">Reference proteome</keyword>
<sequence>MASRVALFSLTLLVSLAVTSLSCVAGAALVPGLSLHDPALVNAFLRSTNLSNPQASHRKHGGRSSLFPGPPLFAVGFVSLCCLPLAPNMKDILIAEAEGDADEEPHTSNPTSQCEATSAQEGPPTGSAHGLEVEAGPSGSAPPPGGPPLWHQVGACCLLLAQAAVGTPAAMPQLVPATHLVRLGPRPESAFLIWVDMCMVMTGSMAIFGGGVGGCLALLLWSGGPSAGLLARTKTGPATLARSAATRTWKQAHRRATARHSGQQGQAARSSWVVEVTLLETSQR</sequence>
<feature type="signal peptide" evidence="3">
    <location>
        <begin position="1"/>
        <end position="27"/>
    </location>
</feature>
<accession>A0A1Y1ICC5</accession>
<proteinExistence type="predicted"/>
<dbReference type="Proteomes" id="UP000054558">
    <property type="component" value="Unassembled WGS sequence"/>
</dbReference>
<keyword evidence="2" id="KW-1133">Transmembrane helix</keyword>
<dbReference type="PROSITE" id="PS51257">
    <property type="entry name" value="PROKAR_LIPOPROTEIN"/>
    <property type="match status" value="1"/>
</dbReference>
<feature type="region of interest" description="Disordered" evidence="1">
    <location>
        <begin position="100"/>
        <end position="146"/>
    </location>
</feature>
<evidence type="ECO:0000313" key="5">
    <source>
        <dbReference type="Proteomes" id="UP000054558"/>
    </source>
</evidence>
<organism evidence="4 5">
    <name type="scientific">Klebsormidium nitens</name>
    <name type="common">Green alga</name>
    <name type="synonym">Ulothrix nitens</name>
    <dbReference type="NCBI Taxonomy" id="105231"/>
    <lineage>
        <taxon>Eukaryota</taxon>
        <taxon>Viridiplantae</taxon>
        <taxon>Streptophyta</taxon>
        <taxon>Klebsormidiophyceae</taxon>
        <taxon>Klebsormidiales</taxon>
        <taxon>Klebsormidiaceae</taxon>
        <taxon>Klebsormidium</taxon>
    </lineage>
</organism>
<dbReference type="EMBL" id="DF237394">
    <property type="protein sequence ID" value="GAQ88624.1"/>
    <property type="molecule type" value="Genomic_DNA"/>
</dbReference>
<feature type="chain" id="PRO_5012733886" evidence="3">
    <location>
        <begin position="28"/>
        <end position="284"/>
    </location>
</feature>
<feature type="transmembrane region" description="Helical" evidence="2">
    <location>
        <begin position="191"/>
        <end position="221"/>
    </location>
</feature>